<keyword evidence="2" id="KW-0645">Protease</keyword>
<evidence type="ECO:0000256" key="3">
    <source>
        <dbReference type="ARBA" id="ARBA00022723"/>
    </source>
</evidence>
<dbReference type="PROSITE" id="PS52035">
    <property type="entry name" value="PEPTIDASE_M14"/>
    <property type="match status" value="1"/>
</dbReference>
<reference evidence="12 13" key="1">
    <citation type="submission" date="2020-04" db="EMBL/GenBank/DDBJ databases">
        <title>Novel Paenibacillus strain UniB2 isolated from commercial digestive syrup.</title>
        <authorList>
            <person name="Thorat V."/>
            <person name="Kirdat K."/>
            <person name="Tiwarekar B."/>
            <person name="Yadav A."/>
        </authorList>
    </citation>
    <scope>NUCLEOTIDE SEQUENCE [LARGE SCALE GENOMIC DNA]</scope>
    <source>
        <strain evidence="12 13">UniB2</strain>
    </source>
</reference>
<keyword evidence="4 9" id="KW-0732">Signal</keyword>
<keyword evidence="3" id="KW-0479">Metal-binding</keyword>
<evidence type="ECO:0000259" key="11">
    <source>
        <dbReference type="PROSITE" id="PS52035"/>
    </source>
</evidence>
<evidence type="ECO:0000256" key="4">
    <source>
        <dbReference type="ARBA" id="ARBA00022729"/>
    </source>
</evidence>
<keyword evidence="6" id="KW-0862">Zinc</keyword>
<dbReference type="EMBL" id="CP051428">
    <property type="protein sequence ID" value="QJC53408.1"/>
    <property type="molecule type" value="Genomic_DNA"/>
</dbReference>
<dbReference type="InterPro" id="IPR045175">
    <property type="entry name" value="M28_fam"/>
</dbReference>
<proteinExistence type="inferred from homology"/>
<feature type="domain" description="SLH" evidence="10">
    <location>
        <begin position="1351"/>
        <end position="1414"/>
    </location>
</feature>
<feature type="compositionally biased region" description="Pro residues" evidence="8">
    <location>
        <begin position="1261"/>
        <end position="1285"/>
    </location>
</feature>
<dbReference type="InterPro" id="IPR001119">
    <property type="entry name" value="SLH_dom"/>
</dbReference>
<evidence type="ECO:0000256" key="8">
    <source>
        <dbReference type="SAM" id="MobiDB-lite"/>
    </source>
</evidence>
<protein>
    <submittedName>
        <fullName evidence="12">M20/M25/M40 family metallo-hydrolase</fullName>
    </submittedName>
</protein>
<organism evidence="12 13">
    <name type="scientific">Paenibacillus albicereus</name>
    <dbReference type="NCBI Taxonomy" id="2726185"/>
    <lineage>
        <taxon>Bacteria</taxon>
        <taxon>Bacillati</taxon>
        <taxon>Bacillota</taxon>
        <taxon>Bacilli</taxon>
        <taxon>Bacillales</taxon>
        <taxon>Paenibacillaceae</taxon>
        <taxon>Paenibacillus</taxon>
    </lineage>
</organism>
<name>A0A6H2H240_9BACL</name>
<feature type="chain" id="PRO_5039028088" evidence="9">
    <location>
        <begin position="33"/>
        <end position="1475"/>
    </location>
</feature>
<feature type="domain" description="SLH" evidence="10">
    <location>
        <begin position="1419"/>
        <end position="1475"/>
    </location>
</feature>
<dbReference type="KEGG" id="palr:HGI30_18760"/>
<dbReference type="GO" id="GO:0006508">
    <property type="term" value="P:proteolysis"/>
    <property type="evidence" value="ECO:0007669"/>
    <property type="project" value="UniProtKB-KW"/>
</dbReference>
<evidence type="ECO:0000313" key="12">
    <source>
        <dbReference type="EMBL" id="QJC53408.1"/>
    </source>
</evidence>
<evidence type="ECO:0000256" key="5">
    <source>
        <dbReference type="ARBA" id="ARBA00022801"/>
    </source>
</evidence>
<feature type="signal peptide" evidence="9">
    <location>
        <begin position="1"/>
        <end position="32"/>
    </location>
</feature>
<evidence type="ECO:0000313" key="13">
    <source>
        <dbReference type="Proteomes" id="UP000502136"/>
    </source>
</evidence>
<evidence type="ECO:0000259" key="10">
    <source>
        <dbReference type="PROSITE" id="PS51272"/>
    </source>
</evidence>
<accession>A0A6H2H240</accession>
<dbReference type="SUPFAM" id="SSF53187">
    <property type="entry name" value="Zn-dependent exopeptidases"/>
    <property type="match status" value="2"/>
</dbReference>
<comment type="similarity">
    <text evidence="7">Belongs to the peptidase M14 family.</text>
</comment>
<sequence>MVVEQKRSKKAKKPFLAAVVALSVAGTLVSPAGWSTRAYAKEAAAAAVQEPAAVVPFNVLAGTSLQPGQAGYDAYVHLNHLAGTIGTRPAGSVQEQAARDYIRLQFEDMGYSPTVTEFTYTTKTSQGKSSNVVAVKHGKSPRTVIVGAHYDSVNAPSKGADDNASGVAVMLESAKAVSQQQDLPYTIKFVAFGSEENGLQGSKAYVAAMTAEEKANTVAMINLDSLAAGDNMYVYGNAGEFGFVREQALAISQRLNLNVQTQPGDNPEYPAGTTGDWSDHAPFKAAGIPYGYLEATNWSLGDKDGYTQTVQDGAIWHTGKDTLDDLNANYPGRIEERLSTFAGVLTQLLREIKEPGAQLTTSSDKASLTQKREIAVEFDLPTGYTVADDTYLNWSFGGKPLSDWKQRDASAKPTSNAFIYLKDKPVVASGKVTATVVFDQAYKVSNQPYAQLNVSPSVLRRDYPSLLGTHELAIKSKNGLRLASAPIKLNVYDTYRTYDEIRPEVDRITAESKPGRYIETEVLGKSVQGRDITFTVLAKDKASVDQYVNETLPLMMDDPAALQAKIRSGQLTGYKVPIWINNIHPDEAPGVDAILNFFEEMTKKDTISYETTDAAGQKQQVTIDIADALDNVIFLMNFTQNPDGRFLNTRANANGFDLNRDNSYQTQPETQIVASEIAKWSPLSFLDLHGFVGEFLIEPCTPPHDPNIDYDLLIDNMVDQANAMGRAAIANTYYDEYHIPYLEAKKLAEGKEGEVIANATGWDDASPAYTAVYAMHHGALGHTIEIPELNEESTTALLYTLLASTDYVVNNKEKLFLNQLEVYKRGVDNVDSPNVDKYLVNAEYEPIGRPRPEGKSFFPDFYVLPVDASLQKNALEAANMADYLIRNGVKVERTTRPVLAGGELYPAGTYIVPMNQAKRSFANLVLYDGIDVSDFGEMYADIVQSFSYMRGFDRYAVYDKGAFAGAAERVAKAAKPSSSLTGSGDAYVIRSTNNDAIRAVNELTAAGKSVTLLTAGGSGYEKGDYLVSYDSLKPLLAKYSLQAVRYPGGAVYGKALPAVKVAASGVPAFALKDLGFNVTTDAAASDVLVNTWNKTLVEAGKPFVGYGRAAMGTLKTSGLLPGFDFKTTGSTHEGLFKATISQDSVIGAPYEADDYLYTQSGTFVTSVPSGATVVAKASGAPDFFIAGWWPGHDAVQGQTIGFTYRKDLTYVTAFANELTNKAHPQAQYRLLANAIYNAATKAEFADAGASGGNGGGSVPPVVVPTPTPSPIPSAEPTPTPSPSPTPTPIVVPDFKDLGPVLGWAGAAIQELAAKGILKGLTETTFGPKKTLTRAEFLTMLTRAYELPAASGASRFSDVPAGAWYSEAVSSAVAAGIVQGTGSGTFEPTRAVTREEMAIMAANVWKRASQPAAPDTAAALAGFSDKGKIGSYAKDAVALLASSGIILGTGDGKFTPKGDANRAQAAVIVSRLLAVS</sequence>
<feature type="region of interest" description="Disordered" evidence="8">
    <location>
        <begin position="1255"/>
        <end position="1285"/>
    </location>
</feature>
<dbReference type="PANTHER" id="PTHR12147">
    <property type="entry name" value="METALLOPEPTIDASE M28 FAMILY MEMBER"/>
    <property type="match status" value="1"/>
</dbReference>
<dbReference type="Gene3D" id="3.40.630.10">
    <property type="entry name" value="Zn peptidases"/>
    <property type="match status" value="2"/>
</dbReference>
<dbReference type="GO" id="GO:0004177">
    <property type="term" value="F:aminopeptidase activity"/>
    <property type="evidence" value="ECO:0007669"/>
    <property type="project" value="UniProtKB-KW"/>
</dbReference>
<dbReference type="GO" id="GO:0004181">
    <property type="term" value="F:metallocarboxypeptidase activity"/>
    <property type="evidence" value="ECO:0007669"/>
    <property type="project" value="InterPro"/>
</dbReference>
<dbReference type="GO" id="GO:0008270">
    <property type="term" value="F:zinc ion binding"/>
    <property type="evidence" value="ECO:0007669"/>
    <property type="project" value="InterPro"/>
</dbReference>
<dbReference type="PROSITE" id="PS51272">
    <property type="entry name" value="SLH"/>
    <property type="match status" value="3"/>
</dbReference>
<evidence type="ECO:0000256" key="9">
    <source>
        <dbReference type="SAM" id="SignalP"/>
    </source>
</evidence>
<gene>
    <name evidence="12" type="ORF">HGI30_18760</name>
</gene>
<keyword evidence="5 12" id="KW-0378">Hydrolase</keyword>
<evidence type="ECO:0000256" key="6">
    <source>
        <dbReference type="ARBA" id="ARBA00022833"/>
    </source>
</evidence>
<dbReference type="Proteomes" id="UP000502136">
    <property type="component" value="Chromosome"/>
</dbReference>
<dbReference type="Pfam" id="PF00395">
    <property type="entry name" value="SLH"/>
    <property type="match status" value="3"/>
</dbReference>
<dbReference type="RefSeq" id="WP_168908946.1">
    <property type="nucleotide sequence ID" value="NZ_CP051428.1"/>
</dbReference>
<dbReference type="PANTHER" id="PTHR12147:SF56">
    <property type="entry name" value="AMINOPEPTIDASE YDR415C-RELATED"/>
    <property type="match status" value="1"/>
</dbReference>
<feature type="active site" description="Proton donor/acceptor" evidence="7">
    <location>
        <position position="785"/>
    </location>
</feature>
<feature type="domain" description="Peptidase M14" evidence="11">
    <location>
        <begin position="494"/>
        <end position="805"/>
    </location>
</feature>
<evidence type="ECO:0000256" key="1">
    <source>
        <dbReference type="ARBA" id="ARBA00022438"/>
    </source>
</evidence>
<evidence type="ECO:0000256" key="2">
    <source>
        <dbReference type="ARBA" id="ARBA00022670"/>
    </source>
</evidence>
<feature type="domain" description="SLH" evidence="10">
    <location>
        <begin position="1291"/>
        <end position="1350"/>
    </location>
</feature>
<dbReference type="InterPro" id="IPR000834">
    <property type="entry name" value="Peptidase_M14"/>
</dbReference>
<keyword evidence="13" id="KW-1185">Reference proteome</keyword>
<dbReference type="CDD" id="cd06244">
    <property type="entry name" value="M14-like"/>
    <property type="match status" value="1"/>
</dbReference>
<evidence type="ECO:0000256" key="7">
    <source>
        <dbReference type="PROSITE-ProRule" id="PRU01379"/>
    </source>
</evidence>
<dbReference type="Pfam" id="PF04389">
    <property type="entry name" value="Peptidase_M28"/>
    <property type="match status" value="1"/>
</dbReference>
<keyword evidence="1" id="KW-0031">Aminopeptidase</keyword>
<dbReference type="InterPro" id="IPR007484">
    <property type="entry name" value="Peptidase_M28"/>
</dbReference>